<dbReference type="KEGG" id="parq:DSM112329_00726"/>
<dbReference type="PANTHER" id="PTHR11717:SF7">
    <property type="entry name" value="LOW MOLECULAR WEIGHT PHOSPHOTYROSINE PROTEIN PHOSPHATASE"/>
    <property type="match status" value="1"/>
</dbReference>
<dbReference type="AlphaFoldDB" id="A0AAU7AQI3"/>
<keyword evidence="3 7" id="KW-0378">Hydrolase</keyword>
<keyword evidence="4" id="KW-0904">Protein phosphatase</keyword>
<protein>
    <recommendedName>
        <fullName evidence="2">protein-tyrosine-phosphatase</fullName>
        <ecNumber evidence="2">3.1.3.48</ecNumber>
    </recommendedName>
</protein>
<sequence length="165" mass="17046">MTRLLFVCLGNICRSPTGEAVMRSLVADAGLTDTITIDSAGTGAWHAGNPPDERSAQAAAGRGITLAGAARQVRPADFEDFDLLLCADASNVRDLLALLPADDVETRAKVCRLREFDPAAVTAGDLDVPDPYYGGPSGFDDVLDLVTAACEGLLGQLRGGTVAAG</sequence>
<reference evidence="7" key="1">
    <citation type="submission" date="2022-12" db="EMBL/GenBank/DDBJ databases">
        <title>Paraconexibacter alkalitolerans sp. nov. and Baekduia alba sp. nov., isolated from soil and emended description of the genera Paraconexibacter (Chun et al., 2020) and Baekduia (An et al., 2020).</title>
        <authorList>
            <person name="Vieira S."/>
            <person name="Huber K.J."/>
            <person name="Geppert A."/>
            <person name="Wolf J."/>
            <person name="Neumann-Schaal M."/>
            <person name="Muesken M."/>
            <person name="Overmann J."/>
        </authorList>
    </citation>
    <scope>NUCLEOTIDE SEQUENCE</scope>
    <source>
        <strain evidence="7">AEG42_29</strain>
    </source>
</reference>
<proteinExistence type="inferred from homology"/>
<dbReference type="RefSeq" id="WP_354700449.1">
    <property type="nucleotide sequence ID" value="NZ_CP114014.1"/>
</dbReference>
<dbReference type="InterPro" id="IPR050438">
    <property type="entry name" value="LMW_PTPase"/>
</dbReference>
<dbReference type="Gene3D" id="3.40.50.2300">
    <property type="match status" value="1"/>
</dbReference>
<dbReference type="GO" id="GO:0004725">
    <property type="term" value="F:protein tyrosine phosphatase activity"/>
    <property type="evidence" value="ECO:0007669"/>
    <property type="project" value="UniProtKB-EC"/>
</dbReference>
<dbReference type="SUPFAM" id="SSF52788">
    <property type="entry name" value="Phosphotyrosine protein phosphatases I"/>
    <property type="match status" value="1"/>
</dbReference>
<evidence type="ECO:0000256" key="2">
    <source>
        <dbReference type="ARBA" id="ARBA00013064"/>
    </source>
</evidence>
<dbReference type="EMBL" id="CP114014">
    <property type="protein sequence ID" value="XAY03901.1"/>
    <property type="molecule type" value="Genomic_DNA"/>
</dbReference>
<dbReference type="Pfam" id="PF01451">
    <property type="entry name" value="LMWPc"/>
    <property type="match status" value="1"/>
</dbReference>
<comment type="similarity">
    <text evidence="1">Belongs to the low molecular weight phosphotyrosine protein phosphatase family.</text>
</comment>
<feature type="active site" evidence="5">
    <location>
        <position position="14"/>
    </location>
</feature>
<dbReference type="InterPro" id="IPR036196">
    <property type="entry name" value="Ptyr_pPase_sf"/>
</dbReference>
<organism evidence="7">
    <name type="scientific">Paraconexibacter sp. AEG42_29</name>
    <dbReference type="NCBI Taxonomy" id="2997339"/>
    <lineage>
        <taxon>Bacteria</taxon>
        <taxon>Bacillati</taxon>
        <taxon>Actinomycetota</taxon>
        <taxon>Thermoleophilia</taxon>
        <taxon>Solirubrobacterales</taxon>
        <taxon>Paraconexibacteraceae</taxon>
        <taxon>Paraconexibacter</taxon>
    </lineage>
</organism>
<dbReference type="EC" id="3.1.3.48" evidence="2"/>
<dbReference type="PRINTS" id="PR00719">
    <property type="entry name" value="LMWPTPASE"/>
</dbReference>
<evidence type="ECO:0000256" key="5">
    <source>
        <dbReference type="PIRSR" id="PIRSR617867-1"/>
    </source>
</evidence>
<name>A0AAU7AQI3_9ACTN</name>
<evidence type="ECO:0000256" key="4">
    <source>
        <dbReference type="ARBA" id="ARBA00022912"/>
    </source>
</evidence>
<feature type="active site" description="Proton donor" evidence="5">
    <location>
        <position position="130"/>
    </location>
</feature>
<accession>A0AAU7AQI3</accession>
<dbReference type="PANTHER" id="PTHR11717">
    <property type="entry name" value="LOW MOLECULAR WEIGHT PROTEIN TYROSINE PHOSPHATASE"/>
    <property type="match status" value="1"/>
</dbReference>
<evidence type="ECO:0000313" key="7">
    <source>
        <dbReference type="EMBL" id="XAY03901.1"/>
    </source>
</evidence>
<evidence type="ECO:0000256" key="3">
    <source>
        <dbReference type="ARBA" id="ARBA00022801"/>
    </source>
</evidence>
<dbReference type="InterPro" id="IPR017867">
    <property type="entry name" value="Tyr_phospatase_low_mol_wt"/>
</dbReference>
<evidence type="ECO:0000256" key="1">
    <source>
        <dbReference type="ARBA" id="ARBA00011063"/>
    </source>
</evidence>
<dbReference type="CDD" id="cd16343">
    <property type="entry name" value="LMWPTP"/>
    <property type="match status" value="1"/>
</dbReference>
<dbReference type="InterPro" id="IPR023485">
    <property type="entry name" value="Ptyr_pPase"/>
</dbReference>
<feature type="active site" description="Nucleophile" evidence="5">
    <location>
        <position position="8"/>
    </location>
</feature>
<evidence type="ECO:0000259" key="6">
    <source>
        <dbReference type="SMART" id="SM00226"/>
    </source>
</evidence>
<dbReference type="SMART" id="SM00226">
    <property type="entry name" value="LMWPc"/>
    <property type="match status" value="1"/>
</dbReference>
<gene>
    <name evidence="7" type="ORF">DSM112329_00726</name>
</gene>
<feature type="domain" description="Phosphotyrosine protein phosphatase I" evidence="6">
    <location>
        <begin position="2"/>
        <end position="156"/>
    </location>
</feature>